<evidence type="ECO:0000313" key="17">
    <source>
        <dbReference type="EMBL" id="KAK4504263.1"/>
    </source>
</evidence>
<evidence type="ECO:0000256" key="9">
    <source>
        <dbReference type="ARBA" id="ARBA00022968"/>
    </source>
</evidence>
<comment type="subcellular location">
    <subcellularLocation>
        <location evidence="2">Golgi apparatus membrane</location>
        <topology evidence="2">Single-pass type II membrane protein</topology>
    </subcellularLocation>
</comment>
<evidence type="ECO:0000256" key="4">
    <source>
        <dbReference type="ARBA" id="ARBA00006492"/>
    </source>
</evidence>
<accession>A0ABR0ETU9</accession>
<organism evidence="17 18">
    <name type="scientific">Zasmidium cellare</name>
    <name type="common">Wine cellar mold</name>
    <name type="synonym">Racodium cellare</name>
    <dbReference type="NCBI Taxonomy" id="395010"/>
    <lineage>
        <taxon>Eukaryota</taxon>
        <taxon>Fungi</taxon>
        <taxon>Dikarya</taxon>
        <taxon>Ascomycota</taxon>
        <taxon>Pezizomycotina</taxon>
        <taxon>Dothideomycetes</taxon>
        <taxon>Dothideomycetidae</taxon>
        <taxon>Mycosphaerellales</taxon>
        <taxon>Mycosphaerellaceae</taxon>
        <taxon>Zasmidium</taxon>
    </lineage>
</organism>
<dbReference type="EMBL" id="JAXOVC010000003">
    <property type="protein sequence ID" value="KAK4504263.1"/>
    <property type="molecule type" value="Genomic_DNA"/>
</dbReference>
<evidence type="ECO:0000256" key="11">
    <source>
        <dbReference type="ARBA" id="ARBA00023034"/>
    </source>
</evidence>
<reference evidence="17 18" key="1">
    <citation type="journal article" date="2023" name="G3 (Bethesda)">
        <title>A chromosome-level genome assembly of Zasmidium syzygii isolated from banana leaves.</title>
        <authorList>
            <person name="van Westerhoven A.C."/>
            <person name="Mehrabi R."/>
            <person name="Talebi R."/>
            <person name="Steentjes M.B.F."/>
            <person name="Corcolon B."/>
            <person name="Chong P.A."/>
            <person name="Kema G.H.J."/>
            <person name="Seidl M.F."/>
        </authorList>
    </citation>
    <scope>NUCLEOTIDE SEQUENCE [LARGE SCALE GENOMIC DNA]</scope>
    <source>
        <strain evidence="17 18">P124</strain>
    </source>
</reference>
<keyword evidence="5" id="KW-0328">Glycosyltransferase</keyword>
<evidence type="ECO:0000256" key="5">
    <source>
        <dbReference type="ARBA" id="ARBA00022676"/>
    </source>
</evidence>
<evidence type="ECO:0000256" key="15">
    <source>
        <dbReference type="ARBA" id="ARBA00041712"/>
    </source>
</evidence>
<comment type="cofactor">
    <cofactor evidence="1">
        <name>Mn(2+)</name>
        <dbReference type="ChEBI" id="CHEBI:29035"/>
    </cofactor>
</comment>
<dbReference type="InterPro" id="IPR029044">
    <property type="entry name" value="Nucleotide-diphossugar_trans"/>
</dbReference>
<evidence type="ECO:0000256" key="1">
    <source>
        <dbReference type="ARBA" id="ARBA00001936"/>
    </source>
</evidence>
<keyword evidence="6" id="KW-0808">Transferase</keyword>
<comment type="catalytic activity">
    <reaction evidence="16">
        <text>N(4)-(alpha-D-Man-(1-&gt;3)-[alpha-D-Man-(1-&gt;3)-[alpha-D-Man-(1-&gt;6)]-alpha-D-Man-(1-&gt;6)]-beta-D-Man-(1-&gt;4)-beta-D-GlcNAc-(1-&gt;4)-beta-D-GlcNAc)-L-asparaginyl-[protein] (N-glucan mannose isomer 5A1,2) + UDP-N-acetyl-alpha-D-glucosamine = N(4)-{beta-D-GlcNAc-(1-&gt;2)-alpha-D-Man-(1-&gt;3)-[alpha-D-Man-(1-&gt;3)-[alpha-D-Man-(1-&gt;6)]-alpha-D-Man-(1-&gt;6)]-beta-D-Man-(1-&gt;4)-beta-D-GlcNAc-(1-&gt;4)-beta-D-GlcNAc}-L-asparaginyl-[protein] + UDP + H(+)</text>
        <dbReference type="Rhea" id="RHEA:11456"/>
        <dbReference type="Rhea" id="RHEA-COMP:14367"/>
        <dbReference type="Rhea" id="RHEA-COMP:14368"/>
        <dbReference type="ChEBI" id="CHEBI:15378"/>
        <dbReference type="ChEBI" id="CHEBI:57705"/>
        <dbReference type="ChEBI" id="CHEBI:58223"/>
        <dbReference type="ChEBI" id="CHEBI:59087"/>
        <dbReference type="ChEBI" id="CHEBI:60625"/>
        <dbReference type="EC" id="2.4.1.101"/>
    </reaction>
</comment>
<protein>
    <recommendedName>
        <fullName evidence="14">alpha-1,3-mannosyl-glycoprotein 2-beta-N-acetylglucosaminyltransferase</fullName>
        <ecNumber evidence="14">2.4.1.101</ecNumber>
    </recommendedName>
    <alternativeName>
        <fullName evidence="15">N-glycosyl-oligosaccharide-glycoprotein N-acetylglucosaminyltransferase I</fullName>
    </alternativeName>
</protein>
<comment type="caution">
    <text evidence="17">The sequence shown here is derived from an EMBL/GenBank/DDBJ whole genome shotgun (WGS) entry which is preliminary data.</text>
</comment>
<keyword evidence="9" id="KW-0735">Signal-anchor</keyword>
<dbReference type="Gene3D" id="3.90.550.10">
    <property type="entry name" value="Spore Coat Polysaccharide Biosynthesis Protein SpsA, Chain A"/>
    <property type="match status" value="1"/>
</dbReference>
<dbReference type="Gene3D" id="3.10.180.20">
    <property type="entry name" value="N-Acetylglucosaminyltransferase I, Domain 2"/>
    <property type="match status" value="1"/>
</dbReference>
<evidence type="ECO:0000256" key="2">
    <source>
        <dbReference type="ARBA" id="ARBA00004323"/>
    </source>
</evidence>
<keyword evidence="11" id="KW-0333">Golgi apparatus</keyword>
<dbReference type="PANTHER" id="PTHR10468">
    <property type="entry name" value="PROTEIN O-LINKED-MANNOSE BETA-1,2-N-ACETYLGLUCOSAMINYLTRANSFERASE 1/ALPHA-1,3-MANNOSYL-GLYCOPROTEIN 2-BETA-N-ACETYLGLUCOSAMINYLTRANSFERASE"/>
    <property type="match status" value="1"/>
</dbReference>
<evidence type="ECO:0000256" key="12">
    <source>
        <dbReference type="ARBA" id="ARBA00023136"/>
    </source>
</evidence>
<dbReference type="InterPro" id="IPR004139">
    <property type="entry name" value="Glyco_trans_13"/>
</dbReference>
<dbReference type="PANTHER" id="PTHR10468:SF0">
    <property type="entry name" value="ALPHA-1,3-MANNOSYL-GLYCOPROTEIN 2-BETA-N-ACETYLGLUCOSAMINYLTRANSFERASE"/>
    <property type="match status" value="1"/>
</dbReference>
<evidence type="ECO:0000256" key="6">
    <source>
        <dbReference type="ARBA" id="ARBA00022679"/>
    </source>
</evidence>
<evidence type="ECO:0000256" key="7">
    <source>
        <dbReference type="ARBA" id="ARBA00022692"/>
    </source>
</evidence>
<evidence type="ECO:0000256" key="16">
    <source>
        <dbReference type="ARBA" id="ARBA00049421"/>
    </source>
</evidence>
<keyword evidence="7" id="KW-0812">Transmembrane</keyword>
<comment type="similarity">
    <text evidence="4">Belongs to the glycosyltransferase 13 family.</text>
</comment>
<evidence type="ECO:0000256" key="14">
    <source>
        <dbReference type="ARBA" id="ARBA00038949"/>
    </source>
</evidence>
<keyword evidence="8" id="KW-0479">Metal-binding</keyword>
<dbReference type="Proteomes" id="UP001305779">
    <property type="component" value="Unassembled WGS sequence"/>
</dbReference>
<keyword evidence="13" id="KW-0464">Manganese</keyword>
<evidence type="ECO:0000256" key="3">
    <source>
        <dbReference type="ARBA" id="ARBA00004922"/>
    </source>
</evidence>
<gene>
    <name evidence="17" type="ORF">PRZ48_005179</name>
</gene>
<evidence type="ECO:0000256" key="10">
    <source>
        <dbReference type="ARBA" id="ARBA00022989"/>
    </source>
</evidence>
<dbReference type="InterPro" id="IPR052261">
    <property type="entry name" value="Glycosyltransferase_13"/>
</dbReference>
<keyword evidence="10" id="KW-1133">Transmembrane helix</keyword>
<keyword evidence="12" id="KW-0472">Membrane</keyword>
<evidence type="ECO:0000313" key="18">
    <source>
        <dbReference type="Proteomes" id="UP001305779"/>
    </source>
</evidence>
<dbReference type="SUPFAM" id="SSF53448">
    <property type="entry name" value="Nucleotide-diphospho-sugar transferases"/>
    <property type="match status" value="1"/>
</dbReference>
<evidence type="ECO:0000256" key="8">
    <source>
        <dbReference type="ARBA" id="ARBA00022723"/>
    </source>
</evidence>
<dbReference type="Pfam" id="PF03071">
    <property type="entry name" value="GNT-I"/>
    <property type="match status" value="1"/>
</dbReference>
<comment type="pathway">
    <text evidence="3">Protein modification; protein glycosylation.</text>
</comment>
<sequence length="452" mass="51681">MLSSTKIHWAARRRSKSLAGSILLALCVFVVWTWRPIQEWNNVRLPDRTVAKEPEFIEKQRSDEGRSLQKALASSSSADAGNPIIPVVVFAFNRGDHLRRTIDSILSSASFSTPLHPIFISQDGDDPEVTDVIQSYGQKVHHLRYHWSGKRPAKVQLPPEYGLPPDAELPPAYQPPSITPYLKIAGHYEFALAEIMDRVEGHERWDRIIMLEDDMDVSPDFFSYFRKMSPLFDTDPSLYCVSAWNDHGQTPFVSDSTALYRTDCFPGLGWMWSRERWNALRGWTLGWWDDWLREPAQRKGRSCVYPEVSRVYTFGAEGTSSGWFFAPWLVGMRLNEEDVDWHGVDVGYLHRDAYDSLLGDLLRSAVRAGDVVTAKKDIERDLAGRMDKSTEVAERLVEYSDLADLTILMMTVGLLYEHKADVPRSSYQGVLHFRHLGVRIWIVPESFDKGLD</sequence>
<dbReference type="EC" id="2.4.1.101" evidence="14"/>
<evidence type="ECO:0000256" key="13">
    <source>
        <dbReference type="ARBA" id="ARBA00023211"/>
    </source>
</evidence>
<proteinExistence type="inferred from homology"/>
<keyword evidence="18" id="KW-1185">Reference proteome</keyword>
<name>A0ABR0ETU9_ZASCE</name>